<evidence type="ECO:0000256" key="3">
    <source>
        <dbReference type="ARBA" id="ARBA00022452"/>
    </source>
</evidence>
<dbReference type="RefSeq" id="WP_331809617.1">
    <property type="nucleotide sequence ID" value="NZ_JAZHOU010000002.1"/>
</dbReference>
<feature type="domain" description="Outer membrane protein beta-barrel" evidence="10">
    <location>
        <begin position="407"/>
        <end position="623"/>
    </location>
</feature>
<dbReference type="PANTHER" id="PTHR30069:SF29">
    <property type="entry name" value="HEMOGLOBIN AND HEMOGLOBIN-HAPTOGLOBIN-BINDING PROTEIN 1-RELATED"/>
    <property type="match status" value="1"/>
</dbReference>
<dbReference type="InterPro" id="IPR037066">
    <property type="entry name" value="Plug_dom_sf"/>
</dbReference>
<dbReference type="Proteomes" id="UP001356704">
    <property type="component" value="Unassembled WGS sequence"/>
</dbReference>
<keyword evidence="4 8" id="KW-0812">Transmembrane</keyword>
<dbReference type="EMBL" id="JAZHOU010000002">
    <property type="protein sequence ID" value="MEF3078840.1"/>
    <property type="molecule type" value="Genomic_DNA"/>
</dbReference>
<evidence type="ECO:0000259" key="9">
    <source>
        <dbReference type="Pfam" id="PF07715"/>
    </source>
</evidence>
<comment type="subcellular location">
    <subcellularLocation>
        <location evidence="1 8">Cell outer membrane</location>
        <topology evidence="1 8">Multi-pass membrane protein</topology>
    </subcellularLocation>
</comment>
<organism evidence="11 12">
    <name type="scientific">Winogradskyella poriferorum</name>
    <dbReference type="NCBI Taxonomy" id="307627"/>
    <lineage>
        <taxon>Bacteria</taxon>
        <taxon>Pseudomonadati</taxon>
        <taxon>Bacteroidota</taxon>
        <taxon>Flavobacteriia</taxon>
        <taxon>Flavobacteriales</taxon>
        <taxon>Flavobacteriaceae</taxon>
        <taxon>Winogradskyella</taxon>
    </lineage>
</organism>
<evidence type="ECO:0000256" key="4">
    <source>
        <dbReference type="ARBA" id="ARBA00022692"/>
    </source>
</evidence>
<dbReference type="InterPro" id="IPR039426">
    <property type="entry name" value="TonB-dep_rcpt-like"/>
</dbReference>
<proteinExistence type="inferred from homology"/>
<keyword evidence="6 8" id="KW-0472">Membrane</keyword>
<evidence type="ECO:0000256" key="2">
    <source>
        <dbReference type="ARBA" id="ARBA00022448"/>
    </source>
</evidence>
<accession>A0ABU7W4F0</accession>
<evidence type="ECO:0000256" key="6">
    <source>
        <dbReference type="ARBA" id="ARBA00023136"/>
    </source>
</evidence>
<sequence>MNKTKLFCSILGLGMFTIGSAQIKQDSVKVEKLDEVVLSDSRFALKRENSGKVITKITSQKLEKLQGQSVAEIIGRTVGVEINGVRSNAGQNLSYFIRGGRNRQVLIMIDGVQVTDPSQIANDYDLRFFNADQIESIEILKGASSTLYGTGAATAVINIKLKEASKKAINLNLRSTLGTNQSSDENNYALEDFRNSVSVNGSLGNFNYLVSFGQQYTDGLSAIDGGTESDAFNSYNGNLKLGYKFNNTFKLNAYGSFDNYKADFDDSFSMTDADNVSLSKQYRLGLSPEIKYNKGSIIVNAAYNDVEREIESGFPSMFNAQSIVLDAYNRYNFNDKFYTVLGLNYQDNQMESFTIPFGETNFSQAINPDNAQFTITDPYANVVYVSDFGLNVNAGLRLNNHSEYGSHLVYNLNPSYKFDVDFGYIKGLASYSTAFITPSLYQLFEPSYGNADLKPEENQTIEVGAEVSIKDKATFSLVYFNRNEDNFIDFVDTGSFVYQYQNVSESFTASGLEFVTQAKIVEGLDVNLNATYTSVDEDLSLRIPEIKANARIDYAFSKQTQMSLSYQYNDEREDTFYNSSTFENEIVTLESYGLLDFYVSHSILEDKLLLFANVTNILNEDYQELFGFSTRGRGVNLGFNLKL</sequence>
<evidence type="ECO:0000256" key="8">
    <source>
        <dbReference type="PROSITE-ProRule" id="PRU01360"/>
    </source>
</evidence>
<keyword evidence="7 8" id="KW-0998">Cell outer membrane</keyword>
<dbReference type="Gene3D" id="2.170.130.10">
    <property type="entry name" value="TonB-dependent receptor, plug domain"/>
    <property type="match status" value="1"/>
</dbReference>
<keyword evidence="5" id="KW-0732">Signal</keyword>
<gene>
    <name evidence="11" type="ORF">V1468_07485</name>
</gene>
<dbReference type="Pfam" id="PF14905">
    <property type="entry name" value="OMP_b-brl_3"/>
    <property type="match status" value="1"/>
</dbReference>
<evidence type="ECO:0000259" key="10">
    <source>
        <dbReference type="Pfam" id="PF14905"/>
    </source>
</evidence>
<dbReference type="InterPro" id="IPR012910">
    <property type="entry name" value="Plug_dom"/>
</dbReference>
<dbReference type="InterPro" id="IPR041700">
    <property type="entry name" value="OMP_b-brl_3"/>
</dbReference>
<dbReference type="Gene3D" id="2.40.170.20">
    <property type="entry name" value="TonB-dependent receptor, beta-barrel domain"/>
    <property type="match status" value="1"/>
</dbReference>
<keyword evidence="2 8" id="KW-0813">Transport</keyword>
<keyword evidence="11" id="KW-0675">Receptor</keyword>
<dbReference type="InterPro" id="IPR036942">
    <property type="entry name" value="Beta-barrel_TonB_sf"/>
</dbReference>
<comment type="caution">
    <text evidence="11">The sequence shown here is derived from an EMBL/GenBank/DDBJ whole genome shotgun (WGS) entry which is preliminary data.</text>
</comment>
<evidence type="ECO:0000256" key="5">
    <source>
        <dbReference type="ARBA" id="ARBA00022729"/>
    </source>
</evidence>
<feature type="domain" description="TonB-dependent receptor plug" evidence="9">
    <location>
        <begin position="49"/>
        <end position="155"/>
    </location>
</feature>
<evidence type="ECO:0000256" key="1">
    <source>
        <dbReference type="ARBA" id="ARBA00004571"/>
    </source>
</evidence>
<comment type="similarity">
    <text evidence="8">Belongs to the TonB-dependent receptor family.</text>
</comment>
<dbReference type="Pfam" id="PF07715">
    <property type="entry name" value="Plug"/>
    <property type="match status" value="1"/>
</dbReference>
<name>A0ABU7W4F0_9FLAO</name>
<keyword evidence="3 8" id="KW-1134">Transmembrane beta strand</keyword>
<evidence type="ECO:0000313" key="12">
    <source>
        <dbReference type="Proteomes" id="UP001356704"/>
    </source>
</evidence>
<dbReference type="SUPFAM" id="SSF56935">
    <property type="entry name" value="Porins"/>
    <property type="match status" value="1"/>
</dbReference>
<protein>
    <submittedName>
        <fullName evidence="11">TonB-dependent receptor plug domain-containing protein</fullName>
    </submittedName>
</protein>
<dbReference type="PANTHER" id="PTHR30069">
    <property type="entry name" value="TONB-DEPENDENT OUTER MEMBRANE RECEPTOR"/>
    <property type="match status" value="1"/>
</dbReference>
<reference evidence="11 12" key="1">
    <citation type="submission" date="2024-02" db="EMBL/GenBank/DDBJ databases">
        <title>Winogradskyella poriferorum JCM 12885.</title>
        <authorList>
            <person name="Zhang D.-F."/>
            <person name="Fu Z.-Y."/>
        </authorList>
    </citation>
    <scope>NUCLEOTIDE SEQUENCE [LARGE SCALE GENOMIC DNA]</scope>
    <source>
        <strain evidence="11 12">JCM 12885</strain>
    </source>
</reference>
<evidence type="ECO:0000256" key="7">
    <source>
        <dbReference type="ARBA" id="ARBA00023237"/>
    </source>
</evidence>
<dbReference type="PROSITE" id="PS52016">
    <property type="entry name" value="TONB_DEPENDENT_REC_3"/>
    <property type="match status" value="1"/>
</dbReference>
<evidence type="ECO:0000313" key="11">
    <source>
        <dbReference type="EMBL" id="MEF3078840.1"/>
    </source>
</evidence>
<keyword evidence="12" id="KW-1185">Reference proteome</keyword>